<dbReference type="RefSeq" id="WP_254753344.1">
    <property type="nucleotide sequence ID" value="NZ_JANCLV010000039.1"/>
</dbReference>
<reference evidence="1 2" key="1">
    <citation type="submission" date="2022-06" db="EMBL/GenBank/DDBJ databases">
        <title>Pseudarthrobacter sp. strain RMG13 Genome sequencing and assembly.</title>
        <authorList>
            <person name="Kim I."/>
        </authorList>
    </citation>
    <scope>NUCLEOTIDE SEQUENCE [LARGE SCALE GENOMIC DNA]</scope>
    <source>
        <strain evidence="1 2">RMG13</strain>
    </source>
</reference>
<protein>
    <submittedName>
        <fullName evidence="1">Uncharacterized protein</fullName>
    </submittedName>
</protein>
<dbReference type="Proteomes" id="UP001524318">
    <property type="component" value="Unassembled WGS sequence"/>
</dbReference>
<organism evidence="1 2">
    <name type="scientific">Pseudarthrobacter humi</name>
    <dbReference type="NCBI Taxonomy" id="2952523"/>
    <lineage>
        <taxon>Bacteria</taxon>
        <taxon>Bacillati</taxon>
        <taxon>Actinomycetota</taxon>
        <taxon>Actinomycetes</taxon>
        <taxon>Micrococcales</taxon>
        <taxon>Micrococcaceae</taxon>
        <taxon>Pseudarthrobacter</taxon>
    </lineage>
</organism>
<sequence>MPNLIMDPTHHMWSRFCPSADPQNLLQTRSGEKYVTVIVDLTPIRVGIGPARLVGAR</sequence>
<comment type="caution">
    <text evidence="1">The sequence shown here is derived from an EMBL/GenBank/DDBJ whole genome shotgun (WGS) entry which is preliminary data.</text>
</comment>
<keyword evidence="2" id="KW-1185">Reference proteome</keyword>
<accession>A0ABT1LY64</accession>
<dbReference type="EMBL" id="JANCLV010000039">
    <property type="protein sequence ID" value="MCP9002111.1"/>
    <property type="molecule type" value="Genomic_DNA"/>
</dbReference>
<name>A0ABT1LY64_9MICC</name>
<evidence type="ECO:0000313" key="2">
    <source>
        <dbReference type="Proteomes" id="UP001524318"/>
    </source>
</evidence>
<gene>
    <name evidence="1" type="ORF">NFC73_20635</name>
</gene>
<proteinExistence type="predicted"/>
<evidence type="ECO:0000313" key="1">
    <source>
        <dbReference type="EMBL" id="MCP9002111.1"/>
    </source>
</evidence>